<proteinExistence type="predicted"/>
<protein>
    <submittedName>
        <fullName evidence="1">Uncharacterized protein</fullName>
    </submittedName>
</protein>
<evidence type="ECO:0000313" key="1">
    <source>
        <dbReference type="EMBL" id="APO73658.1"/>
    </source>
</evidence>
<name>A0A1L5P0J5_RHIET</name>
<dbReference type="AlphaFoldDB" id="A0A1L5P0J5"/>
<dbReference type="EMBL" id="CP017241">
    <property type="protein sequence ID" value="APO73658.1"/>
    <property type="molecule type" value="Genomic_DNA"/>
</dbReference>
<accession>A0A1L5P0J5</accession>
<sequence length="73" mass="8108">MEASQGRIRLNRATSEPVSIVASILKVNGYDIVPEADTELMAVAFLELIDRHRTTEAFETYLADYVVPSNLVP</sequence>
<gene>
    <name evidence="1" type="ORF">AM571_CH00813</name>
</gene>
<dbReference type="Proteomes" id="UP000185109">
    <property type="component" value="Chromosome"/>
</dbReference>
<evidence type="ECO:0000313" key="2">
    <source>
        <dbReference type="Proteomes" id="UP000185109"/>
    </source>
</evidence>
<reference evidence="1 2" key="1">
    <citation type="submission" date="2016-09" db="EMBL/GenBank/DDBJ databases">
        <title>The complete genome sequences of Rhizobium gallicum, symbiovars gallicum and phaseoli, symbionts associated to common bean (Phaseolus vulgaris).</title>
        <authorList>
            <person name="Bustos P."/>
            <person name="Santamaria R.I."/>
            <person name="Perez-Carrascal O.M."/>
            <person name="Juarez S."/>
            <person name="Lozano L."/>
            <person name="Martinez-Flores I."/>
            <person name="Martinez-Romero E."/>
            <person name="Cevallos M."/>
            <person name="Romero D."/>
            <person name="Davila G."/>
            <person name="Gonzalez V."/>
        </authorList>
    </citation>
    <scope>NUCLEOTIDE SEQUENCE [LARGE SCALE GENOMIC DNA]</scope>
    <source>
        <strain evidence="1 2">8C-3</strain>
    </source>
</reference>
<organism evidence="1 2">
    <name type="scientific">Rhizobium etli 8C-3</name>
    <dbReference type="NCBI Taxonomy" id="538025"/>
    <lineage>
        <taxon>Bacteria</taxon>
        <taxon>Pseudomonadati</taxon>
        <taxon>Pseudomonadota</taxon>
        <taxon>Alphaproteobacteria</taxon>
        <taxon>Hyphomicrobiales</taxon>
        <taxon>Rhizobiaceae</taxon>
        <taxon>Rhizobium/Agrobacterium group</taxon>
        <taxon>Rhizobium</taxon>
    </lineage>
</organism>